<reference evidence="5 6" key="1">
    <citation type="submission" date="2020-12" db="EMBL/GenBank/DDBJ databases">
        <title>FDA dAtabase for Regulatory Grade micrObial Sequences (FDA-ARGOS): Supporting development and validation of Infectious Disease Dx tests.</title>
        <authorList>
            <person name="Sproer C."/>
            <person name="Gronow S."/>
            <person name="Severitt S."/>
            <person name="Schroder I."/>
            <person name="Tallon L."/>
            <person name="Sadzewicz L."/>
            <person name="Zhao X."/>
            <person name="Boylan J."/>
            <person name="Ott S."/>
            <person name="Bowen H."/>
            <person name="Vavikolanu K."/>
            <person name="Mehta A."/>
            <person name="Aluvathingal J."/>
            <person name="Nadendla S."/>
            <person name="Lowell S."/>
            <person name="Myers T."/>
            <person name="Yan Y."/>
            <person name="Sichtig H."/>
        </authorList>
    </citation>
    <scope>NUCLEOTIDE SEQUENCE [LARGE SCALE GENOMIC DNA]</scope>
    <source>
        <strain evidence="5 6">FDAARGOS_1053</strain>
    </source>
</reference>
<proteinExistence type="inferred from homology"/>
<dbReference type="Gene3D" id="3.40.1170.60">
    <property type="match status" value="1"/>
</dbReference>
<comment type="function">
    <text evidence="3">Poorly processive, error-prone DNA polymerase involved in untargeted mutagenesis. Copies undamaged DNA at stalled replication forks, which arise in vivo from mismatched or misaligned primer ends. These misaligned primers can be extended by PolIV. Exhibits no 3'-5' exonuclease (proofreading) activity. May be involved in translesional synthesis, in conjunction with the beta clamp from PolIII.</text>
</comment>
<dbReference type="Gene3D" id="3.30.70.270">
    <property type="match status" value="1"/>
</dbReference>
<dbReference type="InterPro" id="IPR043128">
    <property type="entry name" value="Rev_trsase/Diguanyl_cyclase"/>
</dbReference>
<evidence type="ECO:0000256" key="2">
    <source>
        <dbReference type="ARBA" id="ARBA00022763"/>
    </source>
</evidence>
<sequence>MALWFPDWPIHAAELDGDPAVITKNGAVWVANGAARARGIRRGMRLRHAQALDPGLRSVAHDPDRDARYFESIACGLDDVVSTIEVIRPGLLVVDMRAAAKFYGGEDTAAEKILDAAARSGVDCLVGIADEVTTAFLAARAGAIVPPGGSAQFLSSQPLGQLVAEEALHCDAEVVQKFADLGVHTLGELAALPSTAVTTRFGTAGERCHAIARAAPGKKVSSAIDAPDLSVTMVPDEPITRVDAAAFAARHLAARLHTALSAAGLTCARLLVTAVFGGGKEVQRAWRTREDLTEEATADRVRWQLDGWLTSRGPADAVDGEGIVEFALTPLECHVPESTGLWSTGSAQQKKARQVAMRLQSTLGTDRVLTPVESGGRGPTERVRLVPFGEDALPPRPVEGPWAGRIPAPYPASHHPASRVQIVTSEGALVALDAEAQLTGEPFALAWGKRRFVVTAWAGPWAVDGRWWASTSPGQHARMQVVGRQVHTDDEYAWLVLWREGRWSVEAEYG</sequence>
<dbReference type="Pfam" id="PF00817">
    <property type="entry name" value="IMS"/>
    <property type="match status" value="1"/>
</dbReference>
<dbReference type="Proteomes" id="UP000596145">
    <property type="component" value="Chromosome"/>
</dbReference>
<dbReference type="EMBL" id="CP066007">
    <property type="protein sequence ID" value="QQB46376.1"/>
    <property type="molecule type" value="Genomic_DNA"/>
</dbReference>
<keyword evidence="2" id="KW-0227">DNA damage</keyword>
<dbReference type="GO" id="GO:0006281">
    <property type="term" value="P:DNA repair"/>
    <property type="evidence" value="ECO:0007669"/>
    <property type="project" value="InterPro"/>
</dbReference>
<dbReference type="CDD" id="cd03468">
    <property type="entry name" value="PolY_like"/>
    <property type="match status" value="1"/>
</dbReference>
<evidence type="ECO:0000313" key="6">
    <source>
        <dbReference type="Proteomes" id="UP000596145"/>
    </source>
</evidence>
<dbReference type="PANTHER" id="PTHR35369">
    <property type="entry name" value="BLR3025 PROTEIN-RELATED"/>
    <property type="match status" value="1"/>
</dbReference>
<dbReference type="GeneID" id="92759328"/>
<dbReference type="InterPro" id="IPR043502">
    <property type="entry name" value="DNA/RNA_pol_sf"/>
</dbReference>
<dbReference type="PANTHER" id="PTHR35369:SF2">
    <property type="entry name" value="BLR3025 PROTEIN"/>
    <property type="match status" value="1"/>
</dbReference>
<dbReference type="InterPro" id="IPR001126">
    <property type="entry name" value="UmuC"/>
</dbReference>
<protein>
    <submittedName>
        <fullName evidence="5">DNA polymerase Y family protein</fullName>
    </submittedName>
</protein>
<name>A0A7T4EFD2_9CORY</name>
<comment type="similarity">
    <text evidence="1">Belongs to the DNA polymerase type-Y family.</text>
</comment>
<evidence type="ECO:0000256" key="1">
    <source>
        <dbReference type="ARBA" id="ARBA00010945"/>
    </source>
</evidence>
<dbReference type="AlphaFoldDB" id="A0A7T4EFD2"/>
<dbReference type="OrthoDB" id="5244088at2"/>
<accession>A0A7T4EFD2</accession>
<evidence type="ECO:0000256" key="3">
    <source>
        <dbReference type="ARBA" id="ARBA00025589"/>
    </source>
</evidence>
<dbReference type="InterPro" id="IPR050356">
    <property type="entry name" value="SulA_CellDiv_inhibitor"/>
</dbReference>
<feature type="domain" description="UmuC" evidence="4">
    <location>
        <begin position="13"/>
        <end position="139"/>
    </location>
</feature>
<evidence type="ECO:0000313" key="5">
    <source>
        <dbReference type="EMBL" id="QQB46376.1"/>
    </source>
</evidence>
<gene>
    <name evidence="5" type="ORF">I6I10_13245</name>
</gene>
<evidence type="ECO:0000259" key="4">
    <source>
        <dbReference type="Pfam" id="PF00817"/>
    </source>
</evidence>
<dbReference type="SUPFAM" id="SSF56672">
    <property type="entry name" value="DNA/RNA polymerases"/>
    <property type="match status" value="1"/>
</dbReference>
<dbReference type="RefSeq" id="WP_084036699.1">
    <property type="nucleotide sequence ID" value="NZ_CP066007.1"/>
</dbReference>
<organism evidence="5 6">
    <name type="scientific">Corynebacterium glucuronolyticum</name>
    <dbReference type="NCBI Taxonomy" id="39791"/>
    <lineage>
        <taxon>Bacteria</taxon>
        <taxon>Bacillati</taxon>
        <taxon>Actinomycetota</taxon>
        <taxon>Actinomycetes</taxon>
        <taxon>Mycobacteriales</taxon>
        <taxon>Corynebacteriaceae</taxon>
        <taxon>Corynebacterium</taxon>
    </lineage>
</organism>